<comment type="caution">
    <text evidence="9">The sequence shown here is derived from an EMBL/GenBank/DDBJ whole genome shotgun (WGS) entry which is preliminary data.</text>
</comment>
<feature type="domain" description="O-methyltransferase C-terminal" evidence="7">
    <location>
        <begin position="130"/>
        <end position="341"/>
    </location>
</feature>
<evidence type="ECO:0000259" key="7">
    <source>
        <dbReference type="Pfam" id="PF00891"/>
    </source>
</evidence>
<dbReference type="EMBL" id="JAWXYG010000001">
    <property type="protein sequence ID" value="KAK4286114.1"/>
    <property type="molecule type" value="Genomic_DNA"/>
</dbReference>
<dbReference type="AlphaFoldDB" id="A0AAE1TJV9"/>
<proteinExistence type="predicted"/>
<sequence>MELQNGFDVNELFKAHAHIWNQTYNFINSMCLKCAIQLGIPDLIHNHAQPFMSLSQLIASLQVDPAKSSGIGRLMSILTHSGFFQKKKPQEGEEEAYALTYAGRLLVKDNPTSMTSSLLLSLDPIQMEPWHHLSTWFLNDDPTAYHTAHGMAIWEYASRNPKLNNLFNNAMLCDSRLMSSAMLHEYKRVFVGIDSLVDVGGGTGTMAKAIAQSFPSMECTVLDLPHVVAGLKGTSNLNYIGGDMFEAIPNADAVLLKWILHDWGDEECVRILKKCKEAISGNGKTGNNKVIIIDMVVDHQNKDHESVETQLFLDMLMMVLFTGRERSEQEWVKLFFSAGFSNYKISRVVGLRSIIEIYP</sequence>
<dbReference type="GO" id="GO:0033800">
    <property type="term" value="F:isoflavone 7-O-methyltransferase activity"/>
    <property type="evidence" value="ECO:0007669"/>
    <property type="project" value="UniProtKB-EC"/>
</dbReference>
<dbReference type="InterPro" id="IPR036390">
    <property type="entry name" value="WH_DNA-bd_sf"/>
</dbReference>
<dbReference type="FunFam" id="3.40.50.150:FF:000057">
    <property type="entry name" value="O-methyltransferase ZRP4"/>
    <property type="match status" value="1"/>
</dbReference>
<dbReference type="PIRSF" id="PIRSF005739">
    <property type="entry name" value="O-mtase"/>
    <property type="match status" value="1"/>
</dbReference>
<evidence type="ECO:0000256" key="4">
    <source>
        <dbReference type="ARBA" id="ARBA00050968"/>
    </source>
</evidence>
<dbReference type="InterPro" id="IPR001077">
    <property type="entry name" value="COMT_C"/>
</dbReference>
<feature type="domain" description="O-methyltransferase dimerisation" evidence="8">
    <location>
        <begin position="21"/>
        <end position="109"/>
    </location>
</feature>
<dbReference type="FunFam" id="1.10.10.10:FF:000213">
    <property type="entry name" value="Coniferyl alcohol 9-O-methyltransferase"/>
    <property type="match status" value="1"/>
</dbReference>
<comment type="catalytic activity">
    <reaction evidence="4">
        <text>a 7-hydroxyisoflavone + S-adenosyl-L-methionine = a 7-methoxyisoflavone + S-adenosyl-L-homocysteine + H(+)</text>
        <dbReference type="Rhea" id="RHEA:17933"/>
        <dbReference type="ChEBI" id="CHEBI:15378"/>
        <dbReference type="ChEBI" id="CHEBI:55465"/>
        <dbReference type="ChEBI" id="CHEBI:57856"/>
        <dbReference type="ChEBI" id="CHEBI:59789"/>
        <dbReference type="ChEBI" id="CHEBI:140356"/>
        <dbReference type="EC" id="2.1.1.150"/>
    </reaction>
</comment>
<evidence type="ECO:0000259" key="8">
    <source>
        <dbReference type="Pfam" id="PF08100"/>
    </source>
</evidence>
<dbReference type="GO" id="GO:0046983">
    <property type="term" value="F:protein dimerization activity"/>
    <property type="evidence" value="ECO:0007669"/>
    <property type="project" value="InterPro"/>
</dbReference>
<accession>A0AAE1TJV9</accession>
<dbReference type="SUPFAM" id="SSF46785">
    <property type="entry name" value="Winged helix' DNA-binding domain"/>
    <property type="match status" value="1"/>
</dbReference>
<evidence type="ECO:0000256" key="2">
    <source>
        <dbReference type="ARBA" id="ARBA00022679"/>
    </source>
</evidence>
<evidence type="ECO:0000256" key="3">
    <source>
        <dbReference type="ARBA" id="ARBA00022691"/>
    </source>
</evidence>
<feature type="active site" description="Proton acceptor" evidence="6">
    <location>
        <position position="261"/>
    </location>
</feature>
<keyword evidence="1" id="KW-0489">Methyltransferase</keyword>
<organism evidence="9 10">
    <name type="scientific">Acacia crassicarpa</name>
    <name type="common">northern wattle</name>
    <dbReference type="NCBI Taxonomy" id="499986"/>
    <lineage>
        <taxon>Eukaryota</taxon>
        <taxon>Viridiplantae</taxon>
        <taxon>Streptophyta</taxon>
        <taxon>Embryophyta</taxon>
        <taxon>Tracheophyta</taxon>
        <taxon>Spermatophyta</taxon>
        <taxon>Magnoliopsida</taxon>
        <taxon>eudicotyledons</taxon>
        <taxon>Gunneridae</taxon>
        <taxon>Pentapetalae</taxon>
        <taxon>rosids</taxon>
        <taxon>fabids</taxon>
        <taxon>Fabales</taxon>
        <taxon>Fabaceae</taxon>
        <taxon>Caesalpinioideae</taxon>
        <taxon>mimosoid clade</taxon>
        <taxon>Acacieae</taxon>
        <taxon>Acacia</taxon>
    </lineage>
</organism>
<dbReference type="CDD" id="cd02440">
    <property type="entry name" value="AdoMet_MTases"/>
    <property type="match status" value="1"/>
</dbReference>
<reference evidence="9" key="1">
    <citation type="submission" date="2023-10" db="EMBL/GenBank/DDBJ databases">
        <title>Chromosome-level genome of the transformable northern wattle, Acacia crassicarpa.</title>
        <authorList>
            <person name="Massaro I."/>
            <person name="Sinha N.R."/>
            <person name="Poethig S."/>
            <person name="Leichty A.R."/>
        </authorList>
    </citation>
    <scope>NUCLEOTIDE SEQUENCE</scope>
    <source>
        <strain evidence="9">Acra3RX</strain>
        <tissue evidence="9">Leaf</tissue>
    </source>
</reference>
<name>A0AAE1TJV9_9FABA</name>
<dbReference type="Gene3D" id="3.40.50.150">
    <property type="entry name" value="Vaccinia Virus protein VP39"/>
    <property type="match status" value="1"/>
</dbReference>
<dbReference type="InterPro" id="IPR016461">
    <property type="entry name" value="COMT-like"/>
</dbReference>
<dbReference type="SUPFAM" id="SSF53335">
    <property type="entry name" value="S-adenosyl-L-methionine-dependent methyltransferases"/>
    <property type="match status" value="1"/>
</dbReference>
<dbReference type="GO" id="GO:0032259">
    <property type="term" value="P:methylation"/>
    <property type="evidence" value="ECO:0007669"/>
    <property type="project" value="UniProtKB-KW"/>
</dbReference>
<dbReference type="PROSITE" id="PS51683">
    <property type="entry name" value="SAM_OMT_II"/>
    <property type="match status" value="1"/>
</dbReference>
<dbReference type="InterPro" id="IPR036388">
    <property type="entry name" value="WH-like_DNA-bd_sf"/>
</dbReference>
<dbReference type="EC" id="2.1.1.150" evidence="5"/>
<protein>
    <recommendedName>
        <fullName evidence="5">isoflavone 7-O-methyltransferase</fullName>
        <ecNumber evidence="5">2.1.1.150</ecNumber>
    </recommendedName>
</protein>
<gene>
    <name evidence="9" type="ORF">QN277_002720</name>
</gene>
<evidence type="ECO:0000256" key="5">
    <source>
        <dbReference type="ARBA" id="ARBA00066355"/>
    </source>
</evidence>
<keyword evidence="2" id="KW-0808">Transferase</keyword>
<evidence type="ECO:0000256" key="1">
    <source>
        <dbReference type="ARBA" id="ARBA00022603"/>
    </source>
</evidence>
<keyword evidence="3" id="KW-0949">S-adenosyl-L-methionine</keyword>
<dbReference type="InterPro" id="IPR029063">
    <property type="entry name" value="SAM-dependent_MTases_sf"/>
</dbReference>
<dbReference type="Pfam" id="PF00891">
    <property type="entry name" value="Methyltransf_2"/>
    <property type="match status" value="1"/>
</dbReference>
<dbReference type="GO" id="GO:0009717">
    <property type="term" value="P:isoflavonoid biosynthetic process"/>
    <property type="evidence" value="ECO:0007669"/>
    <property type="project" value="UniProtKB-ARBA"/>
</dbReference>
<evidence type="ECO:0000313" key="9">
    <source>
        <dbReference type="EMBL" id="KAK4286114.1"/>
    </source>
</evidence>
<dbReference type="PANTHER" id="PTHR11746">
    <property type="entry name" value="O-METHYLTRANSFERASE"/>
    <property type="match status" value="1"/>
</dbReference>
<dbReference type="InterPro" id="IPR012967">
    <property type="entry name" value="COMT_dimerisation"/>
</dbReference>
<evidence type="ECO:0000256" key="6">
    <source>
        <dbReference type="PIRSR" id="PIRSR005739-1"/>
    </source>
</evidence>
<keyword evidence="10" id="KW-1185">Reference proteome</keyword>
<evidence type="ECO:0000313" key="10">
    <source>
        <dbReference type="Proteomes" id="UP001293593"/>
    </source>
</evidence>
<dbReference type="Pfam" id="PF08100">
    <property type="entry name" value="Dimerisation"/>
    <property type="match status" value="1"/>
</dbReference>
<dbReference type="Gene3D" id="1.10.10.10">
    <property type="entry name" value="Winged helix-like DNA-binding domain superfamily/Winged helix DNA-binding domain"/>
    <property type="match status" value="1"/>
</dbReference>
<dbReference type="Proteomes" id="UP001293593">
    <property type="component" value="Unassembled WGS sequence"/>
</dbReference>